<dbReference type="PANTHER" id="PTHR46796:SF13">
    <property type="entry name" value="HTH-TYPE TRANSCRIPTIONAL ACTIVATOR RHAS"/>
    <property type="match status" value="1"/>
</dbReference>
<dbReference type="Pfam" id="PF12852">
    <property type="entry name" value="Cupin_6"/>
    <property type="match status" value="1"/>
</dbReference>
<dbReference type="InterPro" id="IPR009057">
    <property type="entry name" value="Homeodomain-like_sf"/>
</dbReference>
<keyword evidence="3" id="KW-0804">Transcription</keyword>
<name>A0A8J6ITF9_9ALTE</name>
<dbReference type="Pfam" id="PF12833">
    <property type="entry name" value="HTH_18"/>
    <property type="match status" value="1"/>
</dbReference>
<dbReference type="GO" id="GO:0003700">
    <property type="term" value="F:DNA-binding transcription factor activity"/>
    <property type="evidence" value="ECO:0007669"/>
    <property type="project" value="InterPro"/>
</dbReference>
<dbReference type="PROSITE" id="PS00041">
    <property type="entry name" value="HTH_ARAC_FAMILY_1"/>
    <property type="match status" value="1"/>
</dbReference>
<dbReference type="SMART" id="SM00342">
    <property type="entry name" value="HTH_ARAC"/>
    <property type="match status" value="1"/>
</dbReference>
<protein>
    <submittedName>
        <fullName evidence="5">AraC family transcriptional regulator</fullName>
    </submittedName>
</protein>
<keyword evidence="1" id="KW-0805">Transcription regulation</keyword>
<dbReference type="PRINTS" id="PR00032">
    <property type="entry name" value="HTHARAC"/>
</dbReference>
<proteinExistence type="predicted"/>
<evidence type="ECO:0000256" key="3">
    <source>
        <dbReference type="ARBA" id="ARBA00023163"/>
    </source>
</evidence>
<dbReference type="RefSeq" id="WP_186507636.1">
    <property type="nucleotide sequence ID" value="NZ_JACNEP010000013.1"/>
</dbReference>
<dbReference type="InterPro" id="IPR018060">
    <property type="entry name" value="HTH_AraC"/>
</dbReference>
<dbReference type="AlphaFoldDB" id="A0A8J6ITF9"/>
<reference evidence="5" key="1">
    <citation type="journal article" date="2018" name="Int. J. Syst. Evol. Microbiol.">
        <title>Neptunicella marina gen. nov., sp. nov., isolated from surface seawater.</title>
        <authorList>
            <person name="Liu X."/>
            <person name="Lai Q."/>
            <person name="Du Y."/>
            <person name="Zhang X."/>
            <person name="Liu Z."/>
            <person name="Sun F."/>
            <person name="Shao Z."/>
        </authorList>
    </citation>
    <scope>NUCLEOTIDE SEQUENCE</scope>
    <source>
        <strain evidence="5">S27-2</strain>
    </source>
</reference>
<dbReference type="SUPFAM" id="SSF46689">
    <property type="entry name" value="Homeodomain-like"/>
    <property type="match status" value="2"/>
</dbReference>
<dbReference type="InterPro" id="IPR032783">
    <property type="entry name" value="AraC_lig"/>
</dbReference>
<dbReference type="EMBL" id="JACNEP010000013">
    <property type="protein sequence ID" value="MBC3767125.1"/>
    <property type="molecule type" value="Genomic_DNA"/>
</dbReference>
<gene>
    <name evidence="5" type="ORF">H8B19_14660</name>
</gene>
<comment type="caution">
    <text evidence="5">The sequence shown here is derived from an EMBL/GenBank/DDBJ whole genome shotgun (WGS) entry which is preliminary data.</text>
</comment>
<keyword evidence="2" id="KW-0238">DNA-binding</keyword>
<dbReference type="PROSITE" id="PS01124">
    <property type="entry name" value="HTH_ARAC_FAMILY_2"/>
    <property type="match status" value="1"/>
</dbReference>
<dbReference type="Proteomes" id="UP000601768">
    <property type="component" value="Unassembled WGS sequence"/>
</dbReference>
<reference evidence="5" key="2">
    <citation type="submission" date="2020-08" db="EMBL/GenBank/DDBJ databases">
        <authorList>
            <person name="Lai Q."/>
        </authorList>
    </citation>
    <scope>NUCLEOTIDE SEQUENCE</scope>
    <source>
        <strain evidence="5">S27-2</strain>
    </source>
</reference>
<organism evidence="5 6">
    <name type="scientific">Neptunicella marina</name>
    <dbReference type="NCBI Taxonomy" id="2125989"/>
    <lineage>
        <taxon>Bacteria</taxon>
        <taxon>Pseudomonadati</taxon>
        <taxon>Pseudomonadota</taxon>
        <taxon>Gammaproteobacteria</taxon>
        <taxon>Alteromonadales</taxon>
        <taxon>Alteromonadaceae</taxon>
        <taxon>Neptunicella</taxon>
    </lineage>
</organism>
<dbReference type="PANTHER" id="PTHR46796">
    <property type="entry name" value="HTH-TYPE TRANSCRIPTIONAL ACTIVATOR RHAS-RELATED"/>
    <property type="match status" value="1"/>
</dbReference>
<accession>A0A8J6ITF9</accession>
<dbReference type="InterPro" id="IPR020449">
    <property type="entry name" value="Tscrpt_reg_AraC-type_HTH"/>
</dbReference>
<evidence type="ECO:0000313" key="5">
    <source>
        <dbReference type="EMBL" id="MBC3767125.1"/>
    </source>
</evidence>
<evidence type="ECO:0000313" key="6">
    <source>
        <dbReference type="Proteomes" id="UP000601768"/>
    </source>
</evidence>
<feature type="domain" description="HTH araC/xylS-type" evidence="4">
    <location>
        <begin position="199"/>
        <end position="297"/>
    </location>
</feature>
<dbReference type="Gene3D" id="1.10.10.60">
    <property type="entry name" value="Homeodomain-like"/>
    <property type="match status" value="2"/>
</dbReference>
<dbReference type="GO" id="GO:0043565">
    <property type="term" value="F:sequence-specific DNA binding"/>
    <property type="evidence" value="ECO:0007669"/>
    <property type="project" value="InterPro"/>
</dbReference>
<sequence>MHDPLSQVVELLRPRAVFANIISGKGHWSVRYSKFGEPSFCIMLEGTCVLAVQGHEPVSISAGDFVLLPATPEFSISSQVGAPPVYIDPNQVAGGVNELRYGDPDGLPDMRSLGGSFKFESADAELLVSLLPDIVHVKDSQRLALLVEIVGEEAAESSPGSEVMLSRLVDLMLVEAMRSTITSLAPPGLLRGLGDSRLSIVLRKIHADIAYGWTIAELASIASLSRSAFFSRFSREVGVSPMEYILLWRMQVAKEQLCRRDKSVAQIAEYVGYGSSSAFSVAFTRYAGVSPGRYSRKMEPGADGVGNT</sequence>
<dbReference type="InterPro" id="IPR050204">
    <property type="entry name" value="AraC_XylS_family_regulators"/>
</dbReference>
<dbReference type="InterPro" id="IPR018062">
    <property type="entry name" value="HTH_AraC-typ_CS"/>
</dbReference>
<keyword evidence="6" id="KW-1185">Reference proteome</keyword>
<evidence type="ECO:0000256" key="2">
    <source>
        <dbReference type="ARBA" id="ARBA00023125"/>
    </source>
</evidence>
<evidence type="ECO:0000259" key="4">
    <source>
        <dbReference type="PROSITE" id="PS01124"/>
    </source>
</evidence>
<evidence type="ECO:0000256" key="1">
    <source>
        <dbReference type="ARBA" id="ARBA00023015"/>
    </source>
</evidence>